<keyword evidence="2" id="KW-1185">Reference proteome</keyword>
<reference evidence="1" key="1">
    <citation type="submission" date="2023-08" db="EMBL/GenBank/DDBJ databases">
        <authorList>
            <person name="Chen Y."/>
            <person name="Shah S."/>
            <person name="Dougan E. K."/>
            <person name="Thang M."/>
            <person name="Chan C."/>
        </authorList>
    </citation>
    <scope>NUCLEOTIDE SEQUENCE</scope>
</reference>
<dbReference type="EMBL" id="CAUJNA010003868">
    <property type="protein sequence ID" value="CAJ1411317.1"/>
    <property type="molecule type" value="Genomic_DNA"/>
</dbReference>
<evidence type="ECO:0000313" key="1">
    <source>
        <dbReference type="EMBL" id="CAJ1411317.1"/>
    </source>
</evidence>
<proteinExistence type="predicted"/>
<protein>
    <submittedName>
        <fullName evidence="1">Uncharacterized protein</fullName>
    </submittedName>
</protein>
<gene>
    <name evidence="1" type="ORF">EVOR1521_LOCUS31921</name>
</gene>
<accession>A0AA36JRY3</accession>
<evidence type="ECO:0000313" key="2">
    <source>
        <dbReference type="Proteomes" id="UP001178507"/>
    </source>
</evidence>
<dbReference type="Proteomes" id="UP001178507">
    <property type="component" value="Unassembled WGS sequence"/>
</dbReference>
<organism evidence="1 2">
    <name type="scientific">Effrenium voratum</name>
    <dbReference type="NCBI Taxonomy" id="2562239"/>
    <lineage>
        <taxon>Eukaryota</taxon>
        <taxon>Sar</taxon>
        <taxon>Alveolata</taxon>
        <taxon>Dinophyceae</taxon>
        <taxon>Suessiales</taxon>
        <taxon>Symbiodiniaceae</taxon>
        <taxon>Effrenium</taxon>
    </lineage>
</organism>
<name>A0AA36JRY3_9DINO</name>
<sequence length="168" mass="18883">MVVGFWAPVLKAPEASKELAARVHGCGFVAGHWWDIMLGRCFVAANVSAHPKVEDTLGRYYFATEPLPCQEHLRGRQLPPLPGPRFSDRLRRLGAAVCETYGFAPELHRFAVCEPEEVMPVADYWISPFAIGFHGYKNLSQLLHAYRAWAKERDDRLSHASQIGDLPP</sequence>
<dbReference type="AlphaFoldDB" id="A0AA36JRY3"/>
<comment type="caution">
    <text evidence="1">The sequence shown here is derived from an EMBL/GenBank/DDBJ whole genome shotgun (WGS) entry which is preliminary data.</text>
</comment>